<keyword evidence="2" id="KW-1133">Transmembrane helix</keyword>
<feature type="region of interest" description="Disordered" evidence="1">
    <location>
        <begin position="248"/>
        <end position="302"/>
    </location>
</feature>
<gene>
    <name evidence="3" type="ORF">ACH3YB_37265</name>
</gene>
<comment type="caution">
    <text evidence="3">The sequence shown here is derived from an EMBL/GenBank/DDBJ whole genome shotgun (WGS) entry which is preliminary data.</text>
</comment>
<sequence>MLALRLTRTAHLAVHLRRLLVALASAGTGFLLLCALGHALSHPDAPGASALRLAWCAAPLAAAVYLAVAVARTDPGTRPRSGLSAIGLGPGRLMAVSATTTALSAALGSVAALLAFLYLRGSLTGRPPSDRVAADALAVGQTLPAPAVLTLLVLVPALASAAVAHTLRPRDPRPAAAAAPRGYGRFGAYGWGKARETFGAYGRFGARVAVTAGSRAVADAAGSRAAGAMGVPPLERSREWGRVGAGGALRTQASDPHPAPSADGTTQTLDAAPPAPADTPQTPDTAPDTPTEPTPRPQNTTALPWGIAVLTAGLTVETYTGNATGAPAPGTAPSAGVLIGWALTALGLALAGPGLTHLCGRLLQAARPGALRLLAGRVLMEESHRIGRPLGVVAAVAAAAYVTATVYDGDGPAFGPLGTLGAVIVAGCTVATLLTAAVEARHARADTTGALLRLGAPPATLRAAATVRAAALLALFGPLVLVVAVLAALPLDN</sequence>
<evidence type="ECO:0000313" key="3">
    <source>
        <dbReference type="EMBL" id="MFI0577283.1"/>
    </source>
</evidence>
<name>A0ABW7SEP6_STRTE</name>
<feature type="transmembrane region" description="Helical" evidence="2">
    <location>
        <begin position="49"/>
        <end position="72"/>
    </location>
</feature>
<feature type="compositionally biased region" description="Low complexity" evidence="1">
    <location>
        <begin position="265"/>
        <end position="289"/>
    </location>
</feature>
<accession>A0ABW7SEP6</accession>
<evidence type="ECO:0000256" key="1">
    <source>
        <dbReference type="SAM" id="MobiDB-lite"/>
    </source>
</evidence>
<evidence type="ECO:0008006" key="5">
    <source>
        <dbReference type="Google" id="ProtNLM"/>
    </source>
</evidence>
<feature type="transmembrane region" description="Helical" evidence="2">
    <location>
        <begin position="390"/>
        <end position="407"/>
    </location>
</feature>
<evidence type="ECO:0000313" key="4">
    <source>
        <dbReference type="Proteomes" id="UP001610810"/>
    </source>
</evidence>
<proteinExistence type="predicted"/>
<dbReference type="RefSeq" id="WP_398353702.1">
    <property type="nucleotide sequence ID" value="NZ_JBIQWK010000018.1"/>
</dbReference>
<evidence type="ECO:0000256" key="2">
    <source>
        <dbReference type="SAM" id="Phobius"/>
    </source>
</evidence>
<keyword evidence="2" id="KW-0472">Membrane</keyword>
<keyword evidence="2" id="KW-0812">Transmembrane</keyword>
<feature type="transmembrane region" description="Helical" evidence="2">
    <location>
        <begin position="413"/>
        <end position="434"/>
    </location>
</feature>
<dbReference type="EMBL" id="JBIQWK010000018">
    <property type="protein sequence ID" value="MFI0577283.1"/>
    <property type="molecule type" value="Genomic_DNA"/>
</dbReference>
<organism evidence="3 4">
    <name type="scientific">Streptomyces tendae</name>
    <dbReference type="NCBI Taxonomy" id="1932"/>
    <lineage>
        <taxon>Bacteria</taxon>
        <taxon>Bacillati</taxon>
        <taxon>Actinomycetota</taxon>
        <taxon>Actinomycetes</taxon>
        <taxon>Kitasatosporales</taxon>
        <taxon>Streptomycetaceae</taxon>
        <taxon>Streptomyces</taxon>
    </lineage>
</organism>
<feature type="transmembrane region" description="Helical" evidence="2">
    <location>
        <begin position="470"/>
        <end position="491"/>
    </location>
</feature>
<dbReference type="Proteomes" id="UP001610810">
    <property type="component" value="Unassembled WGS sequence"/>
</dbReference>
<keyword evidence="4" id="KW-1185">Reference proteome</keyword>
<feature type="transmembrane region" description="Helical" evidence="2">
    <location>
        <begin position="93"/>
        <end position="119"/>
    </location>
</feature>
<protein>
    <recommendedName>
        <fullName evidence="5">Integral membrane protein</fullName>
    </recommendedName>
</protein>
<reference evidence="3 4" key="1">
    <citation type="submission" date="2024-10" db="EMBL/GenBank/DDBJ databases">
        <authorList>
            <person name="Wannawong T."/>
            <person name="Kuncharoen N."/>
            <person name="Mhuantong W."/>
        </authorList>
    </citation>
    <scope>NUCLEOTIDE SEQUENCE [LARGE SCALE GENOMIC DNA]</scope>
    <source>
        <strain evidence="3 4">CALK1-4</strain>
    </source>
</reference>
<feature type="transmembrane region" description="Helical" evidence="2">
    <location>
        <begin position="145"/>
        <end position="164"/>
    </location>
</feature>